<dbReference type="PROSITE" id="PS51257">
    <property type="entry name" value="PROKAR_LIPOPROTEIN"/>
    <property type="match status" value="1"/>
</dbReference>
<feature type="chain" id="PRO_5007568534" description="Secreted protein" evidence="2">
    <location>
        <begin position="21"/>
        <end position="438"/>
    </location>
</feature>
<organism evidence="3 4">
    <name type="scientific">Sorangium cellulosum</name>
    <name type="common">Polyangium cellulosum</name>
    <dbReference type="NCBI Taxonomy" id="56"/>
    <lineage>
        <taxon>Bacteria</taxon>
        <taxon>Pseudomonadati</taxon>
        <taxon>Myxococcota</taxon>
        <taxon>Polyangia</taxon>
        <taxon>Polyangiales</taxon>
        <taxon>Polyangiaceae</taxon>
        <taxon>Sorangium</taxon>
    </lineage>
</organism>
<protein>
    <recommendedName>
        <fullName evidence="5">Secreted protein</fullName>
    </recommendedName>
</protein>
<evidence type="ECO:0000256" key="1">
    <source>
        <dbReference type="SAM" id="MobiDB-lite"/>
    </source>
</evidence>
<feature type="compositionally biased region" description="Basic and acidic residues" evidence="1">
    <location>
        <begin position="19"/>
        <end position="37"/>
    </location>
</feature>
<feature type="region of interest" description="Disordered" evidence="1">
    <location>
        <begin position="18"/>
        <end position="54"/>
    </location>
</feature>
<reference evidence="3 4" key="1">
    <citation type="submission" date="2014-02" db="EMBL/GenBank/DDBJ databases">
        <title>The small core and large imbalanced accessory genome model reveals a collaborative survival strategy of Sorangium cellulosum strains in nature.</title>
        <authorList>
            <person name="Han K."/>
            <person name="Peng R."/>
            <person name="Blom J."/>
            <person name="Li Y.-Z."/>
        </authorList>
    </citation>
    <scope>NUCLEOTIDE SEQUENCE [LARGE SCALE GENOMIC DNA]</scope>
    <source>
        <strain evidence="3 4">So0011-07</strain>
    </source>
</reference>
<evidence type="ECO:0008006" key="5">
    <source>
        <dbReference type="Google" id="ProtNLM"/>
    </source>
</evidence>
<feature type="signal peptide" evidence="2">
    <location>
        <begin position="1"/>
        <end position="20"/>
    </location>
</feature>
<dbReference type="AlphaFoldDB" id="A0A150RY90"/>
<evidence type="ECO:0000256" key="2">
    <source>
        <dbReference type="SAM" id="SignalP"/>
    </source>
</evidence>
<name>A0A150RY90_SORCE</name>
<keyword evidence="2" id="KW-0732">Signal</keyword>
<dbReference type="EMBL" id="JEMB01001770">
    <property type="protein sequence ID" value="KYF85187.1"/>
    <property type="molecule type" value="Genomic_DNA"/>
</dbReference>
<evidence type="ECO:0000313" key="4">
    <source>
        <dbReference type="Proteomes" id="UP000075635"/>
    </source>
</evidence>
<sequence>MTRLLALIALSLSACARAPARDTGETREARDTREAREASPGGGAPQPPARAESPRWRLAHHETFDAPFQEPAAWTEDAYGDGSPYHVDAFDEDGAFFSARGGEVFREGLRRFRSFRKSFTYGEGGWLTVELYGRDSDRDGVPETGGRFESAGGKARLVSARHHDGAILRSTAPLPARYRVEVTVSNIAFGGQRQGSWKHGGKVNGYDGDELADPWRFTDRSTKPLSAVFGNGVYFLCITDYARPAPHNNVFIHHHRKVVMDTDNNFGDTGPWSSVWNPFAGQAEQDGSRYVSMLWLSGEAFGTAWTGNEFTSYTPGGWKDGPVFTDKYLDGEAYVFTVERDGAGYAMSASGRFHHGGRTTYAARRGFREPPVTWHYNQRPEEYAPPGHNETVSFGETFETWPAGSAYPDHFFFGDPHINYYEGTAEFDDVKLYLPDDG</sequence>
<evidence type="ECO:0000313" key="3">
    <source>
        <dbReference type="EMBL" id="KYF85187.1"/>
    </source>
</evidence>
<gene>
    <name evidence="3" type="ORF">BE17_31340</name>
</gene>
<comment type="caution">
    <text evidence="3">The sequence shown here is derived from an EMBL/GenBank/DDBJ whole genome shotgun (WGS) entry which is preliminary data.</text>
</comment>
<dbReference type="Proteomes" id="UP000075635">
    <property type="component" value="Unassembled WGS sequence"/>
</dbReference>
<accession>A0A150RY90</accession>
<proteinExistence type="predicted"/>